<name>X1HZT7_9ZZZZ</name>
<dbReference type="AlphaFoldDB" id="X1HZT7"/>
<accession>X1HZT7</accession>
<protein>
    <submittedName>
        <fullName evidence="1">Uncharacterized protein</fullName>
    </submittedName>
</protein>
<comment type="caution">
    <text evidence="1">The sequence shown here is derived from an EMBL/GenBank/DDBJ whole genome shotgun (WGS) entry which is preliminary data.</text>
</comment>
<reference evidence="1" key="1">
    <citation type="journal article" date="2014" name="Front. Microbiol.">
        <title>High frequency of phylogenetically diverse reductive dehalogenase-homologous genes in deep subseafloor sedimentary metagenomes.</title>
        <authorList>
            <person name="Kawai M."/>
            <person name="Futagami T."/>
            <person name="Toyoda A."/>
            <person name="Takaki Y."/>
            <person name="Nishi S."/>
            <person name="Hori S."/>
            <person name="Arai W."/>
            <person name="Tsubouchi T."/>
            <person name="Morono Y."/>
            <person name="Uchiyama I."/>
            <person name="Ito T."/>
            <person name="Fujiyama A."/>
            <person name="Inagaki F."/>
            <person name="Takami H."/>
        </authorList>
    </citation>
    <scope>NUCLEOTIDE SEQUENCE</scope>
    <source>
        <strain evidence="1">Expedition CK06-06</strain>
    </source>
</reference>
<dbReference type="EMBL" id="BARU01032948">
    <property type="protein sequence ID" value="GAH62570.1"/>
    <property type="molecule type" value="Genomic_DNA"/>
</dbReference>
<evidence type="ECO:0000313" key="1">
    <source>
        <dbReference type="EMBL" id="GAH62570.1"/>
    </source>
</evidence>
<proteinExistence type="predicted"/>
<feature type="non-terminal residue" evidence="1">
    <location>
        <position position="1"/>
    </location>
</feature>
<organism evidence="1">
    <name type="scientific">marine sediment metagenome</name>
    <dbReference type="NCBI Taxonomy" id="412755"/>
    <lineage>
        <taxon>unclassified sequences</taxon>
        <taxon>metagenomes</taxon>
        <taxon>ecological metagenomes</taxon>
    </lineage>
</organism>
<sequence length="76" mass="8822">FRPGKRHTWNCDAKQLNRWEAKLKGCVADIRRGRFEQAREGPCHCGYCGWLCDREKAQGDDLELKAGEAAERWDLD</sequence>
<gene>
    <name evidence="1" type="ORF">S03H2_51892</name>
</gene>